<keyword evidence="3" id="KW-1185">Reference proteome</keyword>
<evidence type="ECO:0000256" key="1">
    <source>
        <dbReference type="SAM" id="Phobius"/>
    </source>
</evidence>
<dbReference type="EMBL" id="REGN01001771">
    <property type="protein sequence ID" value="RNA32667.1"/>
    <property type="molecule type" value="Genomic_DNA"/>
</dbReference>
<evidence type="ECO:0000313" key="3">
    <source>
        <dbReference type="Proteomes" id="UP000276133"/>
    </source>
</evidence>
<accession>A0A3M7SAI0</accession>
<gene>
    <name evidence="2" type="ORF">BpHYR1_005233</name>
</gene>
<reference evidence="2 3" key="1">
    <citation type="journal article" date="2018" name="Sci. Rep.">
        <title>Genomic signatures of local adaptation to the degree of environmental predictability in rotifers.</title>
        <authorList>
            <person name="Franch-Gras L."/>
            <person name="Hahn C."/>
            <person name="Garcia-Roger E.M."/>
            <person name="Carmona M.J."/>
            <person name="Serra M."/>
            <person name="Gomez A."/>
        </authorList>
    </citation>
    <scope>NUCLEOTIDE SEQUENCE [LARGE SCALE GENOMIC DNA]</scope>
    <source>
        <strain evidence="2">HYR1</strain>
    </source>
</reference>
<proteinExistence type="predicted"/>
<keyword evidence="1" id="KW-0472">Membrane</keyword>
<organism evidence="2 3">
    <name type="scientific">Brachionus plicatilis</name>
    <name type="common">Marine rotifer</name>
    <name type="synonym">Brachionus muelleri</name>
    <dbReference type="NCBI Taxonomy" id="10195"/>
    <lineage>
        <taxon>Eukaryota</taxon>
        <taxon>Metazoa</taxon>
        <taxon>Spiralia</taxon>
        <taxon>Gnathifera</taxon>
        <taxon>Rotifera</taxon>
        <taxon>Eurotatoria</taxon>
        <taxon>Monogononta</taxon>
        <taxon>Pseudotrocha</taxon>
        <taxon>Ploima</taxon>
        <taxon>Brachionidae</taxon>
        <taxon>Brachionus</taxon>
    </lineage>
</organism>
<comment type="caution">
    <text evidence="2">The sequence shown here is derived from an EMBL/GenBank/DDBJ whole genome shotgun (WGS) entry which is preliminary data.</text>
</comment>
<keyword evidence="1" id="KW-0812">Transmembrane</keyword>
<dbReference type="Proteomes" id="UP000276133">
    <property type="component" value="Unassembled WGS sequence"/>
</dbReference>
<feature type="transmembrane region" description="Helical" evidence="1">
    <location>
        <begin position="21"/>
        <end position="42"/>
    </location>
</feature>
<evidence type="ECO:0000313" key="2">
    <source>
        <dbReference type="EMBL" id="RNA32667.1"/>
    </source>
</evidence>
<protein>
    <recommendedName>
        <fullName evidence="4">Transmembrane protein</fullName>
    </recommendedName>
</protein>
<keyword evidence="1" id="KW-1133">Transmembrane helix</keyword>
<sequence>MYPRILNNLLMKKIKKKNRDLISFNLFLYVSTCVFSGCMIYQKISQEKTTFNISQKFLGQKKIQILHVDHLQTFSKNQRVQVSMVGFFSQPFGSMIDSIEGGNVGQEGLGGTNVASCLVLSDVLLSGL</sequence>
<evidence type="ECO:0008006" key="4">
    <source>
        <dbReference type="Google" id="ProtNLM"/>
    </source>
</evidence>
<dbReference type="AlphaFoldDB" id="A0A3M7SAI0"/>
<name>A0A3M7SAI0_BRAPC</name>